<keyword evidence="9" id="KW-1185">Reference proteome</keyword>
<evidence type="ECO:0000256" key="5">
    <source>
        <dbReference type="ARBA" id="ARBA00023136"/>
    </source>
</evidence>
<reference evidence="9" key="1">
    <citation type="journal article" date="2016" name="Syst. Appl. Microbiol.">
        <title>Thermococcus piezophilus sp. nov., a novel hyperthermophilic and piezophilic archaeon with a broad pressure range for growth, isolated from a deepest hydrothermal vent at the Mid-Cayman Rise.</title>
        <authorList>
            <person name="Dalmasso C."/>
            <person name="Oger P."/>
            <person name="Selva G."/>
            <person name="Courtine D."/>
            <person name="L'Haridon S."/>
            <person name="Garlaschelli A."/>
            <person name="Roussel E."/>
            <person name="Miyazaki J."/>
            <person name="Reveillaud J."/>
            <person name="Jebbar M."/>
            <person name="Takai K."/>
            <person name="Maignien L."/>
            <person name="Alain K."/>
        </authorList>
    </citation>
    <scope>NUCLEOTIDE SEQUENCE [LARGE SCALE GENOMIC DNA]</scope>
    <source>
        <strain evidence="9">CDGS</strain>
    </source>
</reference>
<organism evidence="8 9">
    <name type="scientific">Thermococcus piezophilus</name>
    <dbReference type="NCBI Taxonomy" id="1712654"/>
    <lineage>
        <taxon>Archaea</taxon>
        <taxon>Methanobacteriati</taxon>
        <taxon>Methanobacteriota</taxon>
        <taxon>Thermococci</taxon>
        <taxon>Thermococcales</taxon>
        <taxon>Thermococcaceae</taxon>
        <taxon>Thermococcus</taxon>
    </lineage>
</organism>
<keyword evidence="2" id="KW-1003">Cell membrane</keyword>
<feature type="transmembrane region" description="Helical" evidence="6">
    <location>
        <begin position="288"/>
        <end position="310"/>
    </location>
</feature>
<evidence type="ECO:0000256" key="1">
    <source>
        <dbReference type="ARBA" id="ARBA00004651"/>
    </source>
</evidence>
<dbReference type="InterPro" id="IPR001750">
    <property type="entry name" value="ND/Mrp_TM"/>
</dbReference>
<feature type="domain" description="NADH:quinone oxidoreductase/Mrp antiporter transmembrane" evidence="7">
    <location>
        <begin position="132"/>
        <end position="438"/>
    </location>
</feature>
<proteinExistence type="predicted"/>
<feature type="transmembrane region" description="Helical" evidence="6">
    <location>
        <begin position="6"/>
        <end position="25"/>
    </location>
</feature>
<evidence type="ECO:0000256" key="3">
    <source>
        <dbReference type="ARBA" id="ARBA00022692"/>
    </source>
</evidence>
<evidence type="ECO:0000313" key="8">
    <source>
        <dbReference type="EMBL" id="ANF22949.1"/>
    </source>
</evidence>
<dbReference type="GO" id="GO:0042773">
    <property type="term" value="P:ATP synthesis coupled electron transport"/>
    <property type="evidence" value="ECO:0007669"/>
    <property type="project" value="InterPro"/>
</dbReference>
<comment type="subcellular location">
    <subcellularLocation>
        <location evidence="1">Cell membrane</location>
        <topology evidence="1">Multi-pass membrane protein</topology>
    </subcellularLocation>
</comment>
<dbReference type="GO" id="GO:0008137">
    <property type="term" value="F:NADH dehydrogenase (ubiquinone) activity"/>
    <property type="evidence" value="ECO:0007669"/>
    <property type="project" value="InterPro"/>
</dbReference>
<evidence type="ECO:0000256" key="2">
    <source>
        <dbReference type="ARBA" id="ARBA00022475"/>
    </source>
</evidence>
<evidence type="ECO:0000256" key="6">
    <source>
        <dbReference type="SAM" id="Phobius"/>
    </source>
</evidence>
<name>A0A172WHX5_9EURY</name>
<dbReference type="GeneID" id="28495932"/>
<dbReference type="RefSeq" id="WP_068666134.1">
    <property type="nucleotide sequence ID" value="NZ_CP015520.1"/>
</dbReference>
<gene>
    <name evidence="8" type="ORF">A7C91_07020</name>
</gene>
<dbReference type="GO" id="GO:0005886">
    <property type="term" value="C:plasma membrane"/>
    <property type="evidence" value="ECO:0007669"/>
    <property type="project" value="UniProtKB-SubCell"/>
</dbReference>
<dbReference type="InterPro" id="IPR050586">
    <property type="entry name" value="CPA3_Na-H_Antiporter_D"/>
</dbReference>
<keyword evidence="3 6" id="KW-0812">Transmembrane</keyword>
<dbReference type="PRINTS" id="PR01437">
    <property type="entry name" value="NUOXDRDTASE4"/>
</dbReference>
<dbReference type="PANTHER" id="PTHR42703:SF1">
    <property type="entry name" value="NA(+)_H(+) ANTIPORTER SUBUNIT D1"/>
    <property type="match status" value="1"/>
</dbReference>
<dbReference type="OrthoDB" id="371891at2157"/>
<feature type="transmembrane region" description="Helical" evidence="6">
    <location>
        <begin position="113"/>
        <end position="130"/>
    </location>
</feature>
<feature type="transmembrane region" description="Helical" evidence="6">
    <location>
        <begin position="391"/>
        <end position="414"/>
    </location>
</feature>
<feature type="transmembrane region" description="Helical" evidence="6">
    <location>
        <begin position="254"/>
        <end position="276"/>
    </location>
</feature>
<dbReference type="STRING" id="1712654.A7C91_07020"/>
<dbReference type="EMBL" id="CP015520">
    <property type="protein sequence ID" value="ANF22949.1"/>
    <property type="molecule type" value="Genomic_DNA"/>
</dbReference>
<feature type="transmembrane region" description="Helical" evidence="6">
    <location>
        <begin position="136"/>
        <end position="155"/>
    </location>
</feature>
<keyword evidence="4 6" id="KW-1133">Transmembrane helix</keyword>
<evidence type="ECO:0000313" key="9">
    <source>
        <dbReference type="Proteomes" id="UP000076969"/>
    </source>
</evidence>
<evidence type="ECO:0000259" key="7">
    <source>
        <dbReference type="Pfam" id="PF00361"/>
    </source>
</evidence>
<evidence type="ECO:0000256" key="4">
    <source>
        <dbReference type="ARBA" id="ARBA00022989"/>
    </source>
</evidence>
<dbReference type="KEGG" id="tpie:A7C91_07020"/>
<feature type="transmembrane region" description="Helical" evidence="6">
    <location>
        <begin position="83"/>
        <end position="101"/>
    </location>
</feature>
<keyword evidence="5 6" id="KW-0472">Membrane</keyword>
<protein>
    <submittedName>
        <fullName evidence="8">Cation:proton antiporter</fullName>
    </submittedName>
</protein>
<feature type="transmembrane region" description="Helical" evidence="6">
    <location>
        <begin position="470"/>
        <end position="494"/>
    </location>
</feature>
<dbReference type="Pfam" id="PF00361">
    <property type="entry name" value="Proton_antipo_M"/>
    <property type="match status" value="1"/>
</dbReference>
<feature type="transmembrane region" description="Helical" evidence="6">
    <location>
        <begin position="32"/>
        <end position="51"/>
    </location>
</feature>
<sequence>MDVVGLTPIIPVLFAFGLPLTSIIIKGNRKIIQAYALVGTGLTLISAFKLFQLAYSSDKPLIYTFGKWVAPIGIIYEVDRTSALIALVTAALMFLIAIYSYRYLEHEEGLEWYYTLYLGLEAGLLGVLLTGDAFNLFVMIEVTSIAAYALVAFYRGRRDAVHAALKYAFIGAIGTTMYFLALGILYGAFGTVNLADLTAKVHGMDFPLTGAPVGDIVVASGVALALATWAFLIKSAIVPNHFWLPEAHPAAPSSISAVLSGLVVNVGVYSLIRFLYTVYGGELAPGLAKVVGTLGTVLIALGAISALFGALMMNAQRDVKKLIAYSTIMHMGYLFMAVGLGTQLGLQAALFHIINHAIAKALLFLAAGMFIHAAGSRDISDLAGLGRQMPVATFSLAIATLSLVGIPPFNVFFSKLLLFNALMEKSFALAMVIVVSSVTALVAYMRVLYRVWLGKPSREVVMGESGSMAFVVLLLAAAVVVIGLAAPVILQHYIEPAAAQTMDYRLYIQTALEYASRLKIL</sequence>
<dbReference type="Proteomes" id="UP000076969">
    <property type="component" value="Chromosome"/>
</dbReference>
<feature type="transmembrane region" description="Helical" evidence="6">
    <location>
        <begin position="426"/>
        <end position="449"/>
    </location>
</feature>
<feature type="transmembrane region" description="Helical" evidence="6">
    <location>
        <begin position="167"/>
        <end position="189"/>
    </location>
</feature>
<accession>A0A172WHX5</accession>
<dbReference type="PANTHER" id="PTHR42703">
    <property type="entry name" value="NADH DEHYDROGENASE"/>
    <property type="match status" value="1"/>
</dbReference>
<feature type="transmembrane region" description="Helical" evidence="6">
    <location>
        <begin position="209"/>
        <end position="233"/>
    </location>
</feature>
<dbReference type="AlphaFoldDB" id="A0A172WHX5"/>
<dbReference type="InterPro" id="IPR003918">
    <property type="entry name" value="NADH_UbQ_OxRdtase"/>
</dbReference>